<dbReference type="SUPFAM" id="SSF50814">
    <property type="entry name" value="Lipocalins"/>
    <property type="match status" value="1"/>
</dbReference>
<evidence type="ECO:0000313" key="3">
    <source>
        <dbReference type="Proteomes" id="UP001190700"/>
    </source>
</evidence>
<feature type="chain" id="PRO_5042251264" evidence="1">
    <location>
        <begin position="21"/>
        <end position="379"/>
    </location>
</feature>
<dbReference type="AlphaFoldDB" id="A0AAE0L3B8"/>
<evidence type="ECO:0000313" key="2">
    <source>
        <dbReference type="EMBL" id="KAK3270200.1"/>
    </source>
</evidence>
<feature type="signal peptide" evidence="1">
    <location>
        <begin position="1"/>
        <end position="20"/>
    </location>
</feature>
<dbReference type="InterPro" id="IPR012674">
    <property type="entry name" value="Calycin"/>
</dbReference>
<dbReference type="GO" id="GO:0006629">
    <property type="term" value="P:lipid metabolic process"/>
    <property type="evidence" value="ECO:0007669"/>
    <property type="project" value="TreeGrafter"/>
</dbReference>
<proteinExistence type="predicted"/>
<dbReference type="Gene3D" id="2.40.128.20">
    <property type="match status" value="1"/>
</dbReference>
<dbReference type="EMBL" id="LGRX02010527">
    <property type="protein sequence ID" value="KAK3270200.1"/>
    <property type="molecule type" value="Genomic_DNA"/>
</dbReference>
<protein>
    <submittedName>
        <fullName evidence="2">Uncharacterized protein</fullName>
    </submittedName>
</protein>
<accession>A0AAE0L3B8</accession>
<gene>
    <name evidence="2" type="ORF">CYMTET_21392</name>
</gene>
<dbReference type="Proteomes" id="UP001190700">
    <property type="component" value="Unassembled WGS sequence"/>
</dbReference>
<keyword evidence="1" id="KW-0732">Signal</keyword>
<organism evidence="2 3">
    <name type="scientific">Cymbomonas tetramitiformis</name>
    <dbReference type="NCBI Taxonomy" id="36881"/>
    <lineage>
        <taxon>Eukaryota</taxon>
        <taxon>Viridiplantae</taxon>
        <taxon>Chlorophyta</taxon>
        <taxon>Pyramimonadophyceae</taxon>
        <taxon>Pyramimonadales</taxon>
        <taxon>Pyramimonadaceae</taxon>
        <taxon>Cymbomonas</taxon>
    </lineage>
</organism>
<dbReference type="GO" id="GO:0000302">
    <property type="term" value="P:response to reactive oxygen species"/>
    <property type="evidence" value="ECO:0007669"/>
    <property type="project" value="TreeGrafter"/>
</dbReference>
<dbReference type="GO" id="GO:0005737">
    <property type="term" value="C:cytoplasm"/>
    <property type="evidence" value="ECO:0007669"/>
    <property type="project" value="TreeGrafter"/>
</dbReference>
<sequence length="379" mass="41136">MFGKLATYTWLLALPVAVFAKCPGSASLVHAKCELTAEFQNSCADVHEEVLARMNGANGWADPHNGGSYSVISSTDTTVDGTRLTGNKKYTDKFELTFAESSNGCTVSGCSESQVFSVLDMSTNYCNQYNLFCNTAGGCTKVKHDLQYTITTGSCMSHDQSQCVVTAAEKVARWSRTQLIPFLGRSDESCPAVHTQDNFDLDSYVSGKWFIHQQQPTKYLPKEQNFCVYAEYTKMAKKSLLGFTVQVHNYAQEADGTPHDSGKNICAMPDSSKDPAKLNVGPCFLPPVSGVTTGPYWILAYNAEEGYALVSGGQPTIKTPDGCKTGSGVNGSGLWIFSRKQERDEDLLNKVRAIAKAQGFDLSVLNDVDQTNCGSSIVL</sequence>
<keyword evidence="3" id="KW-1185">Reference proteome</keyword>
<dbReference type="PANTHER" id="PTHR10612">
    <property type="entry name" value="APOLIPOPROTEIN D"/>
    <property type="match status" value="1"/>
</dbReference>
<dbReference type="PANTHER" id="PTHR10612:SF34">
    <property type="entry name" value="APOLIPOPROTEIN D"/>
    <property type="match status" value="1"/>
</dbReference>
<comment type="caution">
    <text evidence="2">The sequence shown here is derived from an EMBL/GenBank/DDBJ whole genome shotgun (WGS) entry which is preliminary data.</text>
</comment>
<reference evidence="2 3" key="1">
    <citation type="journal article" date="2015" name="Genome Biol. Evol.">
        <title>Comparative Genomics of a Bacterivorous Green Alga Reveals Evolutionary Causalities and Consequences of Phago-Mixotrophic Mode of Nutrition.</title>
        <authorList>
            <person name="Burns J.A."/>
            <person name="Paasch A."/>
            <person name="Narechania A."/>
            <person name="Kim E."/>
        </authorList>
    </citation>
    <scope>NUCLEOTIDE SEQUENCE [LARGE SCALE GENOMIC DNA]</scope>
    <source>
        <strain evidence="2 3">PLY_AMNH</strain>
    </source>
</reference>
<name>A0AAE0L3B8_9CHLO</name>
<evidence type="ECO:0000256" key="1">
    <source>
        <dbReference type="SAM" id="SignalP"/>
    </source>
</evidence>